<evidence type="ECO:0000313" key="1">
    <source>
        <dbReference type="EMBL" id="SVE03458.1"/>
    </source>
</evidence>
<sequence>MRVRPIPTAMQDSRWFLGQSRFITASLWRWVSVWLLLRPRTIVS</sequence>
<gene>
    <name evidence="1" type="ORF">METZ01_LOCUS456312</name>
</gene>
<feature type="non-terminal residue" evidence="1">
    <location>
        <position position="44"/>
    </location>
</feature>
<organism evidence="1">
    <name type="scientific">marine metagenome</name>
    <dbReference type="NCBI Taxonomy" id="408172"/>
    <lineage>
        <taxon>unclassified sequences</taxon>
        <taxon>metagenomes</taxon>
        <taxon>ecological metagenomes</taxon>
    </lineage>
</organism>
<dbReference type="AlphaFoldDB" id="A0A383A8S6"/>
<dbReference type="EMBL" id="UINC01189666">
    <property type="protein sequence ID" value="SVE03458.1"/>
    <property type="molecule type" value="Genomic_DNA"/>
</dbReference>
<reference evidence="1" key="1">
    <citation type="submission" date="2018-05" db="EMBL/GenBank/DDBJ databases">
        <authorList>
            <person name="Lanie J.A."/>
            <person name="Ng W.-L."/>
            <person name="Kazmierczak K.M."/>
            <person name="Andrzejewski T.M."/>
            <person name="Davidsen T.M."/>
            <person name="Wayne K.J."/>
            <person name="Tettelin H."/>
            <person name="Glass J.I."/>
            <person name="Rusch D."/>
            <person name="Podicherti R."/>
            <person name="Tsui H.-C.T."/>
            <person name="Winkler M.E."/>
        </authorList>
    </citation>
    <scope>NUCLEOTIDE SEQUENCE</scope>
</reference>
<proteinExistence type="predicted"/>
<protein>
    <submittedName>
        <fullName evidence="1">Uncharacterized protein</fullName>
    </submittedName>
</protein>
<name>A0A383A8S6_9ZZZZ</name>
<accession>A0A383A8S6</accession>